<protein>
    <submittedName>
        <fullName evidence="1">Uncharacterized protein</fullName>
    </submittedName>
</protein>
<sequence length="484" mass="53514">MASVYPFVGKKAANPDSKFFAEGPDPSQSKPFAIPPDKMIEKAKDFVRANNGLSNPDLLADDFQFVFPVVGPLTKEQYLSAVGNFNLLDAIPDFQQNTFGFVVDPLEPNRVWWMARARGTHTGLLAGVYEPEGKVIDSVPQAISATFNEDGKVTKWTGGYPADRTAGNTGGLGGIFGVFYAVGHPLPFREAQPWTMSNSYRFFQTVAPLAGYLSKLRGKKPVDASQTYTPLLKPMHRPTTVEELSPTLSTFTQPFLFAKRNINLRMSVIKLSSGKVAIVNPVAPTVELLKMYEKLVGSAPDYIICGATAPEHHIYAPEWKRLFPDAKLISVAPRWMMSGYPQAGGFSAGWVMSADGNLPDDLAADLDFSMLKIKGQNTEMWIYDKRNKAVFTFDGFLYVTDDLLSPPKPLSRIASNTLGYSDGGPFYRRKALRDAASNTPDFATKVLSWDVEMIVPAHFHRPTSADGDAKQMLEKKWREYVNVV</sequence>
<proteinExistence type="predicted"/>
<reference evidence="1 2" key="1">
    <citation type="submission" date="2014-11" db="EMBL/GenBank/DDBJ databases">
        <authorList>
            <person name="Zhu J."/>
            <person name="Qi W."/>
            <person name="Song R."/>
        </authorList>
    </citation>
    <scope>NUCLEOTIDE SEQUENCE [LARGE SCALE GENOMIC DNA]</scope>
</reference>
<dbReference type="EMBL" id="CDMY01000520">
    <property type="protein sequence ID" value="CEM20118.1"/>
    <property type="molecule type" value="Genomic_DNA"/>
</dbReference>
<dbReference type="AlphaFoldDB" id="A0A0G4FXS2"/>
<dbReference type="Gene3D" id="3.10.450.50">
    <property type="match status" value="1"/>
</dbReference>
<gene>
    <name evidence="1" type="ORF">Vbra_6086</name>
</gene>
<dbReference type="PANTHER" id="PTHR33835">
    <property type="entry name" value="YALI0C07656P"/>
    <property type="match status" value="1"/>
</dbReference>
<dbReference type="PhylomeDB" id="A0A0G4FXS2"/>
<dbReference type="InParanoid" id="A0A0G4FXS2"/>
<dbReference type="PANTHER" id="PTHR33835:SF2">
    <property type="entry name" value="LYSINE-TRNA LIGASE"/>
    <property type="match status" value="1"/>
</dbReference>
<keyword evidence="2" id="KW-1185">Reference proteome</keyword>
<accession>A0A0G4FXS2</accession>
<evidence type="ECO:0000313" key="1">
    <source>
        <dbReference type="EMBL" id="CEM20118.1"/>
    </source>
</evidence>
<dbReference type="SUPFAM" id="SSF54427">
    <property type="entry name" value="NTF2-like"/>
    <property type="match status" value="1"/>
</dbReference>
<dbReference type="InterPro" id="IPR025638">
    <property type="entry name" value="DUF4336"/>
</dbReference>
<evidence type="ECO:0000313" key="2">
    <source>
        <dbReference type="Proteomes" id="UP000041254"/>
    </source>
</evidence>
<dbReference type="Proteomes" id="UP000041254">
    <property type="component" value="Unassembled WGS sequence"/>
</dbReference>
<name>A0A0G4FXS2_VITBC</name>
<dbReference type="Pfam" id="PF14234">
    <property type="entry name" value="DUF4336"/>
    <property type="match status" value="1"/>
</dbReference>
<dbReference type="VEuPathDB" id="CryptoDB:Vbra_6086"/>
<dbReference type="OrthoDB" id="424336at2759"/>
<organism evidence="1 2">
    <name type="scientific">Vitrella brassicaformis (strain CCMP3155)</name>
    <dbReference type="NCBI Taxonomy" id="1169540"/>
    <lineage>
        <taxon>Eukaryota</taxon>
        <taxon>Sar</taxon>
        <taxon>Alveolata</taxon>
        <taxon>Colpodellida</taxon>
        <taxon>Vitrellaceae</taxon>
        <taxon>Vitrella</taxon>
    </lineage>
</organism>
<dbReference type="InterPro" id="IPR032710">
    <property type="entry name" value="NTF2-like_dom_sf"/>
</dbReference>